<name>A0A507E9A0_9FUNG</name>
<dbReference type="GO" id="GO:0005739">
    <property type="term" value="C:mitochondrion"/>
    <property type="evidence" value="ECO:0007669"/>
    <property type="project" value="UniProtKB-SubCell"/>
</dbReference>
<dbReference type="Proteomes" id="UP000318582">
    <property type="component" value="Unassembled WGS sequence"/>
</dbReference>
<evidence type="ECO:0000256" key="3">
    <source>
        <dbReference type="ARBA" id="ARBA00023128"/>
    </source>
</evidence>
<evidence type="ECO:0000256" key="1">
    <source>
        <dbReference type="ARBA" id="ARBA00004173"/>
    </source>
</evidence>
<evidence type="ECO:0000256" key="2">
    <source>
        <dbReference type="ARBA" id="ARBA00010492"/>
    </source>
</evidence>
<sequence length="173" mass="19734">MACTYFLQRLRQSAATLVRTPCSISSIHPGHRAFSTNHTLSAQLKTKSMTASVENWGLTQQYIELSPKEKIALIPSSRGPISDPKSFLTAIGRGCESYADKFKSWDHLFTATAHEMETDLGVKCAQRKYILGWRDWFKRGIEPYEVKIARRQKKYLKEKAKVQLARLERQGLA</sequence>
<proteinExistence type="inferred from homology"/>
<dbReference type="AlphaFoldDB" id="A0A507E9A0"/>
<evidence type="ECO:0000313" key="7">
    <source>
        <dbReference type="Proteomes" id="UP000318582"/>
    </source>
</evidence>
<comment type="similarity">
    <text evidence="2">Belongs to the mitochondrion-specific ribosomal protein mS41 family.</text>
</comment>
<comment type="subcellular location">
    <subcellularLocation>
        <location evidence="1">Mitochondrion</location>
    </subcellularLocation>
</comment>
<gene>
    <name evidence="6" type="ORF">PhCBS80983_g02146</name>
</gene>
<dbReference type="PANTHER" id="PTHR28235:SF1">
    <property type="entry name" value="SMALL RIBOSOMAL SUBUNIT PROTEIN MS41"/>
    <property type="match status" value="1"/>
</dbReference>
<dbReference type="SMART" id="SM01238">
    <property type="entry name" value="IGR"/>
    <property type="match status" value="1"/>
</dbReference>
<feature type="domain" description="Small ribosomal subunit protein mS41 SAM" evidence="5">
    <location>
        <begin position="84"/>
        <end position="140"/>
    </location>
</feature>
<organism evidence="6 7">
    <name type="scientific">Powellomyces hirtus</name>
    <dbReference type="NCBI Taxonomy" id="109895"/>
    <lineage>
        <taxon>Eukaryota</taxon>
        <taxon>Fungi</taxon>
        <taxon>Fungi incertae sedis</taxon>
        <taxon>Chytridiomycota</taxon>
        <taxon>Chytridiomycota incertae sedis</taxon>
        <taxon>Chytridiomycetes</taxon>
        <taxon>Spizellomycetales</taxon>
        <taxon>Powellomycetaceae</taxon>
        <taxon>Powellomyces</taxon>
    </lineage>
</organism>
<keyword evidence="7" id="KW-1185">Reference proteome</keyword>
<reference evidence="6 7" key="1">
    <citation type="journal article" date="2019" name="Sci. Rep.">
        <title>Comparative genomics of chytrid fungi reveal insights into the obligate biotrophic and pathogenic lifestyle of Synchytrium endobioticum.</title>
        <authorList>
            <person name="van de Vossenberg B.T.L.H."/>
            <person name="Warris S."/>
            <person name="Nguyen H.D.T."/>
            <person name="van Gent-Pelzer M.P.E."/>
            <person name="Joly D.L."/>
            <person name="van de Geest H.C."/>
            <person name="Bonants P.J.M."/>
            <person name="Smith D.S."/>
            <person name="Levesque C.A."/>
            <person name="van der Lee T.A.J."/>
        </authorList>
    </citation>
    <scope>NUCLEOTIDE SEQUENCE [LARGE SCALE GENOMIC DNA]</scope>
    <source>
        <strain evidence="6 7">CBS 809.83</strain>
    </source>
</reference>
<evidence type="ECO:0000313" key="6">
    <source>
        <dbReference type="EMBL" id="TPX59885.1"/>
    </source>
</evidence>
<evidence type="ECO:0000259" key="5">
    <source>
        <dbReference type="SMART" id="SM01238"/>
    </source>
</evidence>
<keyword evidence="3" id="KW-0496">Mitochondrion</keyword>
<dbReference type="Pfam" id="PF09597">
    <property type="entry name" value="SAM_Ribosomal_mS41"/>
    <property type="match status" value="1"/>
</dbReference>
<dbReference type="InterPro" id="IPR039603">
    <property type="entry name" value="Ribosomal_mS41"/>
</dbReference>
<dbReference type="EMBL" id="QEAQ01000020">
    <property type="protein sequence ID" value="TPX59885.1"/>
    <property type="molecule type" value="Genomic_DNA"/>
</dbReference>
<protein>
    <recommendedName>
        <fullName evidence="4">Small ribosomal subunit protein mS41</fullName>
    </recommendedName>
</protein>
<comment type="caution">
    <text evidence="6">The sequence shown here is derived from an EMBL/GenBank/DDBJ whole genome shotgun (WGS) entry which is preliminary data.</text>
</comment>
<evidence type="ECO:0000256" key="4">
    <source>
        <dbReference type="ARBA" id="ARBA00035129"/>
    </source>
</evidence>
<dbReference type="PANTHER" id="PTHR28235">
    <property type="entry name" value="PROTEIN FYV4, MITOCHONDRIAL"/>
    <property type="match status" value="1"/>
</dbReference>
<accession>A0A507E9A0</accession>
<dbReference type="InterPro" id="IPR019083">
    <property type="entry name" value="SAM_Ribosomal_mS41"/>
</dbReference>